<proteinExistence type="predicted"/>
<gene>
    <name evidence="1" type="ORF">SAMN05216245_11713</name>
</gene>
<dbReference type="STRING" id="1123323.SAMN05216245_11713"/>
<sequence length="105" mass="12536">MYEIEEMNKIDENTLPAFLKHDIDAYIEAIRKEQETGEKCWHMDCLQDEIYGSINGAYWDGLIDKDVAEYLREKYLGIDEPLQSREISKEDADFLRNFHRCKREV</sequence>
<reference evidence="1 2" key="1">
    <citation type="submission" date="2016-10" db="EMBL/GenBank/DDBJ databases">
        <authorList>
            <person name="de Groot N.N."/>
        </authorList>
    </citation>
    <scope>NUCLEOTIDE SEQUENCE [LARGE SCALE GENOMIC DNA]</scope>
    <source>
        <strain evidence="1 2">DSM 9236</strain>
    </source>
</reference>
<evidence type="ECO:0000313" key="2">
    <source>
        <dbReference type="Proteomes" id="UP000198896"/>
    </source>
</evidence>
<dbReference type="AlphaFoldDB" id="A0A1I2D5E8"/>
<dbReference type="EMBL" id="FONL01000017">
    <property type="protein sequence ID" value="SFE75758.1"/>
    <property type="molecule type" value="Genomic_DNA"/>
</dbReference>
<name>A0A1I2D5E8_9FIRM</name>
<dbReference type="OrthoDB" id="2055436at2"/>
<organism evidence="1 2">
    <name type="scientific">Succiniclasticum ruminis DSM 9236</name>
    <dbReference type="NCBI Taxonomy" id="1123323"/>
    <lineage>
        <taxon>Bacteria</taxon>
        <taxon>Bacillati</taxon>
        <taxon>Bacillota</taxon>
        <taxon>Negativicutes</taxon>
        <taxon>Acidaminococcales</taxon>
        <taxon>Acidaminococcaceae</taxon>
        <taxon>Succiniclasticum</taxon>
    </lineage>
</organism>
<protein>
    <submittedName>
        <fullName evidence="1">Uncharacterized protein</fullName>
    </submittedName>
</protein>
<dbReference type="Proteomes" id="UP000198896">
    <property type="component" value="Unassembled WGS sequence"/>
</dbReference>
<evidence type="ECO:0000313" key="1">
    <source>
        <dbReference type="EMBL" id="SFE75758.1"/>
    </source>
</evidence>
<accession>A0A1I2D5E8</accession>
<keyword evidence="2" id="KW-1185">Reference proteome</keyword>